<evidence type="ECO:0000256" key="1">
    <source>
        <dbReference type="PROSITE-ProRule" id="PRU00283"/>
    </source>
</evidence>
<keyword evidence="2" id="KW-0812">Transmembrane</keyword>
<dbReference type="Pfam" id="PF00225">
    <property type="entry name" value="Kinesin"/>
    <property type="match status" value="1"/>
</dbReference>
<feature type="domain" description="Kinesin motor" evidence="3">
    <location>
        <begin position="18"/>
        <end position="324"/>
    </location>
</feature>
<dbReference type="OrthoDB" id="3176171at2759"/>
<gene>
    <name evidence="4" type="primary">KIF15</name>
    <name evidence="4" type="ORF">AK812_SmicGene34983</name>
</gene>
<dbReference type="PANTHER" id="PTHR24115">
    <property type="entry name" value="KINESIN-RELATED"/>
    <property type="match status" value="1"/>
</dbReference>
<dbReference type="InterPro" id="IPR027640">
    <property type="entry name" value="Kinesin-like_fam"/>
</dbReference>
<dbReference type="GO" id="GO:0005874">
    <property type="term" value="C:microtubule"/>
    <property type="evidence" value="ECO:0007669"/>
    <property type="project" value="TreeGrafter"/>
</dbReference>
<dbReference type="SMART" id="SM00129">
    <property type="entry name" value="KISc"/>
    <property type="match status" value="1"/>
</dbReference>
<dbReference type="GO" id="GO:0007018">
    <property type="term" value="P:microtubule-based movement"/>
    <property type="evidence" value="ECO:0007669"/>
    <property type="project" value="InterPro"/>
</dbReference>
<dbReference type="Proteomes" id="UP000186817">
    <property type="component" value="Unassembled WGS sequence"/>
</dbReference>
<dbReference type="GO" id="GO:0016887">
    <property type="term" value="F:ATP hydrolysis activity"/>
    <property type="evidence" value="ECO:0007669"/>
    <property type="project" value="TreeGrafter"/>
</dbReference>
<keyword evidence="1" id="KW-0067">ATP-binding</keyword>
<reference evidence="4 5" key="1">
    <citation type="submission" date="2016-02" db="EMBL/GenBank/DDBJ databases">
        <title>Genome analysis of coral dinoflagellate symbionts highlights evolutionary adaptations to a symbiotic lifestyle.</title>
        <authorList>
            <person name="Aranda M."/>
            <person name="Li Y."/>
            <person name="Liew Y.J."/>
            <person name="Baumgarten S."/>
            <person name="Simakov O."/>
            <person name="Wilson M."/>
            <person name="Piel J."/>
            <person name="Ashoor H."/>
            <person name="Bougouffa S."/>
            <person name="Bajic V.B."/>
            <person name="Ryu T."/>
            <person name="Ravasi T."/>
            <person name="Bayer T."/>
            <person name="Micklem G."/>
            <person name="Kim H."/>
            <person name="Bhak J."/>
            <person name="Lajeunesse T.C."/>
            <person name="Voolstra C.R."/>
        </authorList>
    </citation>
    <scope>NUCLEOTIDE SEQUENCE [LARGE SCALE GENOMIC DNA]</scope>
    <source>
        <strain evidence="4 5">CCMP2467</strain>
    </source>
</reference>
<evidence type="ECO:0000256" key="2">
    <source>
        <dbReference type="SAM" id="Phobius"/>
    </source>
</evidence>
<name>A0A1Q9CML9_SYMMI</name>
<dbReference type="InterPro" id="IPR001752">
    <property type="entry name" value="Kinesin_motor_dom"/>
</dbReference>
<accession>A0A1Q9CML9</accession>
<keyword evidence="2" id="KW-0472">Membrane</keyword>
<dbReference type="PANTHER" id="PTHR24115:SF1004">
    <property type="entry name" value="KINESIN-LIKE PROTEIN KIF15"/>
    <property type="match status" value="1"/>
</dbReference>
<dbReference type="InterPro" id="IPR027417">
    <property type="entry name" value="P-loop_NTPase"/>
</dbReference>
<dbReference type="SUPFAM" id="SSF52540">
    <property type="entry name" value="P-loop containing nucleoside triphosphate hydrolases"/>
    <property type="match status" value="1"/>
</dbReference>
<keyword evidence="1" id="KW-0547">Nucleotide-binding</keyword>
<comment type="caution">
    <text evidence="4">The sequence shown here is derived from an EMBL/GenBank/DDBJ whole genome shotgun (WGS) entry which is preliminary data.</text>
</comment>
<dbReference type="AlphaFoldDB" id="A0A1Q9CML9"/>
<dbReference type="GO" id="GO:0005524">
    <property type="term" value="F:ATP binding"/>
    <property type="evidence" value="ECO:0007669"/>
    <property type="project" value="UniProtKB-UniRule"/>
</dbReference>
<feature type="binding site" evidence="1">
    <location>
        <begin position="155"/>
        <end position="162"/>
    </location>
    <ligand>
        <name>ATP</name>
        <dbReference type="ChEBI" id="CHEBI:30616"/>
    </ligand>
</feature>
<keyword evidence="5" id="KW-1185">Reference proteome</keyword>
<dbReference type="GO" id="GO:0008017">
    <property type="term" value="F:microtubule binding"/>
    <property type="evidence" value="ECO:0007669"/>
    <property type="project" value="InterPro"/>
</dbReference>
<comment type="similarity">
    <text evidence="1">Belongs to the TRAFAC class myosin-kinesin ATPase superfamily. Kinesin family.</text>
</comment>
<sequence length="324" mass="35558">MQAADPHHDGAGCSPTSAYKVVVRVRPSSASQDPEVVQVLSKSRLRVQRLDQAPVSVAPSGLSFELLHRYEPLELQLDHVLDSPSSQEDAFSTVRVTFVLLMMMTMMMMMMMIILTIIVIIIIIIPIVIIFSFPPRRSIVARVLEGANGTILAYGQTGSGKTYTMTGEASPSARGLIPRTLEQIFRGCDGEYCHGWSERSDYYTAAGRYFSRLESDLSRRETTIQVSFLEIYAERVFDLLTGPRPKNVQVEEGFSVRANAHGNAARRPLAGGLEIMEGRGGAVLVPGLTVDFAAAMWRLPRTAMVTYVSPCGPGRAERFSPGGE</sequence>
<keyword evidence="2" id="KW-1133">Transmembrane helix</keyword>
<proteinExistence type="inferred from homology"/>
<evidence type="ECO:0000259" key="3">
    <source>
        <dbReference type="PROSITE" id="PS50067"/>
    </source>
</evidence>
<dbReference type="PROSITE" id="PS50067">
    <property type="entry name" value="KINESIN_MOTOR_2"/>
    <property type="match status" value="1"/>
</dbReference>
<evidence type="ECO:0000313" key="4">
    <source>
        <dbReference type="EMBL" id="OLP84173.1"/>
    </source>
</evidence>
<dbReference type="EMBL" id="LSRX01001061">
    <property type="protein sequence ID" value="OLP84173.1"/>
    <property type="molecule type" value="Genomic_DNA"/>
</dbReference>
<feature type="transmembrane region" description="Helical" evidence="2">
    <location>
        <begin position="110"/>
        <end position="133"/>
    </location>
</feature>
<keyword evidence="1" id="KW-0505">Motor protein</keyword>
<protein>
    <submittedName>
        <fullName evidence="4">Kinesin-like protein KIF15</fullName>
    </submittedName>
</protein>
<evidence type="ECO:0000313" key="5">
    <source>
        <dbReference type="Proteomes" id="UP000186817"/>
    </source>
</evidence>
<dbReference type="Gene3D" id="3.40.850.10">
    <property type="entry name" value="Kinesin motor domain"/>
    <property type="match status" value="1"/>
</dbReference>
<dbReference type="GO" id="GO:0003777">
    <property type="term" value="F:microtubule motor activity"/>
    <property type="evidence" value="ECO:0007669"/>
    <property type="project" value="InterPro"/>
</dbReference>
<organism evidence="4 5">
    <name type="scientific">Symbiodinium microadriaticum</name>
    <name type="common">Dinoflagellate</name>
    <name type="synonym">Zooxanthella microadriatica</name>
    <dbReference type="NCBI Taxonomy" id="2951"/>
    <lineage>
        <taxon>Eukaryota</taxon>
        <taxon>Sar</taxon>
        <taxon>Alveolata</taxon>
        <taxon>Dinophyceae</taxon>
        <taxon>Suessiales</taxon>
        <taxon>Symbiodiniaceae</taxon>
        <taxon>Symbiodinium</taxon>
    </lineage>
</organism>
<dbReference type="InterPro" id="IPR036961">
    <property type="entry name" value="Kinesin_motor_dom_sf"/>
</dbReference>
<dbReference type="GO" id="GO:0005871">
    <property type="term" value="C:kinesin complex"/>
    <property type="evidence" value="ECO:0007669"/>
    <property type="project" value="TreeGrafter"/>
</dbReference>